<dbReference type="AlphaFoldDB" id="A0A2U1BEN0"/>
<dbReference type="RefSeq" id="WP_116722504.1">
    <property type="nucleotide sequence ID" value="NZ_CP011524.1"/>
</dbReference>
<name>A0A2U1BEN0_9FIRM</name>
<protein>
    <submittedName>
        <fullName evidence="1">Uncharacterized protein</fullName>
    </submittedName>
</protein>
<accession>A0A2U1BEN0</accession>
<comment type="caution">
    <text evidence="1">The sequence shown here is derived from an EMBL/GenBank/DDBJ whole genome shotgun (WGS) entry which is preliminary data.</text>
</comment>
<dbReference type="Proteomes" id="UP000245778">
    <property type="component" value="Unassembled WGS sequence"/>
</dbReference>
<dbReference type="EMBL" id="QEKK01000011">
    <property type="protein sequence ID" value="PVY47073.1"/>
    <property type="molecule type" value="Genomic_DNA"/>
</dbReference>
<sequence length="117" mass="12954">MEGTKSKVYVLLDGDKIIRCEGGYTMSNIQDIDAWTYIDEGSGDRYNLCQIHYFDGGLYTDDGITRYKLEDGHAAARTDEEIEADRAALPKSCPPDLASRVEALEEITAAIERGLST</sequence>
<reference evidence="1 2" key="1">
    <citation type="submission" date="2018-04" db="EMBL/GenBank/DDBJ databases">
        <title>Genomic Encyclopedia of Type Strains, Phase IV (KMG-IV): sequencing the most valuable type-strain genomes for metagenomic binning, comparative biology and taxonomic classification.</title>
        <authorList>
            <person name="Goeker M."/>
        </authorList>
    </citation>
    <scope>NUCLEOTIDE SEQUENCE [LARGE SCALE GENOMIC DNA]</scope>
    <source>
        <strain evidence="1 2">DSM 26588</strain>
    </source>
</reference>
<organism evidence="1 2">
    <name type="scientific">Intestinimonas butyriciproducens</name>
    <dbReference type="NCBI Taxonomy" id="1297617"/>
    <lineage>
        <taxon>Bacteria</taxon>
        <taxon>Bacillati</taxon>
        <taxon>Bacillota</taxon>
        <taxon>Clostridia</taxon>
        <taxon>Eubacteriales</taxon>
        <taxon>Intestinimonas</taxon>
    </lineage>
</organism>
<dbReference type="OrthoDB" id="1864968at2"/>
<dbReference type="GeneID" id="93229132"/>
<evidence type="ECO:0000313" key="2">
    <source>
        <dbReference type="Proteomes" id="UP000245778"/>
    </source>
</evidence>
<gene>
    <name evidence="1" type="ORF">C7373_11176</name>
</gene>
<proteinExistence type="predicted"/>
<evidence type="ECO:0000313" key="1">
    <source>
        <dbReference type="EMBL" id="PVY47073.1"/>
    </source>
</evidence>